<dbReference type="Proteomes" id="UP000820818">
    <property type="component" value="Linkage Group LG2"/>
</dbReference>
<dbReference type="AlphaFoldDB" id="A0AAD5LTH9"/>
<accession>A0AAD5LTH9</accession>
<evidence type="ECO:0000313" key="1">
    <source>
        <dbReference type="EMBL" id="KAI9563718.1"/>
    </source>
</evidence>
<dbReference type="EMBL" id="WJBH02000002">
    <property type="protein sequence ID" value="KAI9563718.1"/>
    <property type="molecule type" value="Genomic_DNA"/>
</dbReference>
<name>A0AAD5LTH9_9CRUS</name>
<protein>
    <submittedName>
        <fullName evidence="1">Uncharacterized protein</fullName>
    </submittedName>
</protein>
<reference evidence="1 2" key="1">
    <citation type="submission" date="2022-05" db="EMBL/GenBank/DDBJ databases">
        <title>A multi-omics perspective on studying reproductive biology in Daphnia sinensis.</title>
        <authorList>
            <person name="Jia J."/>
        </authorList>
    </citation>
    <scope>NUCLEOTIDE SEQUENCE [LARGE SCALE GENOMIC DNA]</scope>
    <source>
        <strain evidence="1 2">WSL</strain>
    </source>
</reference>
<keyword evidence="2" id="KW-1185">Reference proteome</keyword>
<sequence>MYEISNNPLAILRQFPYQQAKNREKIKASSTIAISLSKMKSFTDIVSWMGLLVGLNLVEDKIEENQDQTETMAPETRCHRTQYDPNFRLIDFSDEWNDRPINQPDSYIRYDSSLGRADTSDIEAYRNRPPPPNCVPPPPYWPAASYVPPPAPEHVVGIYDQPEIDPVTKNGDEDLIDLFTDQTNITTSPCVQDELDKMREKLLEVSNLLQLEKLKNFDLQQRIIKLEAEKEEMSHAHQTPNSAASTLIDPAIYYHPAQVTLRRILADLEKEKQDRMGGGKRQDQAMIIDPLSEEWEEIDLN</sequence>
<comment type="caution">
    <text evidence="1">The sequence shown here is derived from an EMBL/GenBank/DDBJ whole genome shotgun (WGS) entry which is preliminary data.</text>
</comment>
<evidence type="ECO:0000313" key="2">
    <source>
        <dbReference type="Proteomes" id="UP000820818"/>
    </source>
</evidence>
<proteinExistence type="predicted"/>
<organism evidence="1 2">
    <name type="scientific">Daphnia sinensis</name>
    <dbReference type="NCBI Taxonomy" id="1820382"/>
    <lineage>
        <taxon>Eukaryota</taxon>
        <taxon>Metazoa</taxon>
        <taxon>Ecdysozoa</taxon>
        <taxon>Arthropoda</taxon>
        <taxon>Crustacea</taxon>
        <taxon>Branchiopoda</taxon>
        <taxon>Diplostraca</taxon>
        <taxon>Cladocera</taxon>
        <taxon>Anomopoda</taxon>
        <taxon>Daphniidae</taxon>
        <taxon>Daphnia</taxon>
        <taxon>Daphnia similis group</taxon>
    </lineage>
</organism>
<gene>
    <name evidence="1" type="ORF">GHT06_011182</name>
</gene>